<dbReference type="InterPro" id="IPR050565">
    <property type="entry name" value="LYPA1-2/EST-like"/>
</dbReference>
<name>A0ABP0DLY5_9PEZI</name>
<evidence type="ECO:0000313" key="4">
    <source>
        <dbReference type="Proteomes" id="UP001642501"/>
    </source>
</evidence>
<gene>
    <name evidence="3" type="ORF">SEPCBS57363_003526</name>
</gene>
<dbReference type="InterPro" id="IPR003140">
    <property type="entry name" value="PLipase/COase/thioEstase"/>
</dbReference>
<dbReference type="PANTHER" id="PTHR10655">
    <property type="entry name" value="LYSOPHOSPHOLIPASE-RELATED"/>
    <property type="match status" value="1"/>
</dbReference>
<dbReference type="Pfam" id="PF02230">
    <property type="entry name" value="Abhydrolase_2"/>
    <property type="match status" value="1"/>
</dbReference>
<protein>
    <recommendedName>
        <fullName evidence="2">Phospholipase/carboxylesterase/thioesterase domain-containing protein</fullName>
    </recommendedName>
</protein>
<evidence type="ECO:0000313" key="3">
    <source>
        <dbReference type="EMBL" id="CAK7269286.1"/>
    </source>
</evidence>
<comment type="caution">
    <text evidence="3">The sequence shown here is derived from an EMBL/GenBank/DDBJ whole genome shotgun (WGS) entry which is preliminary data.</text>
</comment>
<evidence type="ECO:0000256" key="1">
    <source>
        <dbReference type="ARBA" id="ARBA00006499"/>
    </source>
</evidence>
<dbReference type="EMBL" id="CAWUOM010000056">
    <property type="protein sequence ID" value="CAK7269286.1"/>
    <property type="molecule type" value="Genomic_DNA"/>
</dbReference>
<accession>A0ABP0DLY5</accession>
<comment type="similarity">
    <text evidence="1">Belongs to the AB hydrolase superfamily. AB hydrolase 2 family.</text>
</comment>
<organism evidence="3 4">
    <name type="scientific">Sporothrix epigloea</name>
    <dbReference type="NCBI Taxonomy" id="1892477"/>
    <lineage>
        <taxon>Eukaryota</taxon>
        <taxon>Fungi</taxon>
        <taxon>Dikarya</taxon>
        <taxon>Ascomycota</taxon>
        <taxon>Pezizomycotina</taxon>
        <taxon>Sordariomycetes</taxon>
        <taxon>Sordariomycetidae</taxon>
        <taxon>Ophiostomatales</taxon>
        <taxon>Ophiostomataceae</taxon>
        <taxon>Sporothrix</taxon>
    </lineage>
</organism>
<reference evidence="3 4" key="1">
    <citation type="submission" date="2024-01" db="EMBL/GenBank/DDBJ databases">
        <authorList>
            <person name="Allen C."/>
            <person name="Tagirdzhanova G."/>
        </authorList>
    </citation>
    <scope>NUCLEOTIDE SEQUENCE [LARGE SCALE GENOMIC DNA]</scope>
    <source>
        <strain evidence="3 4">CBS 573.63</strain>
    </source>
</reference>
<dbReference type="PANTHER" id="PTHR10655:SF67">
    <property type="entry name" value="PHOSPHOLIPASE_CARBOXYLESTERASE SUPERFAMILY (AFU_ORTHOLOGUE AFUA_5G09340)"/>
    <property type="match status" value="1"/>
</dbReference>
<proteinExistence type="inferred from homology"/>
<keyword evidence="4" id="KW-1185">Reference proteome</keyword>
<dbReference type="Gene3D" id="3.40.50.1820">
    <property type="entry name" value="alpha/beta hydrolase"/>
    <property type="match status" value="1"/>
</dbReference>
<dbReference type="InterPro" id="IPR029058">
    <property type="entry name" value="AB_hydrolase_fold"/>
</dbReference>
<dbReference type="Proteomes" id="UP001642501">
    <property type="component" value="Unassembled WGS sequence"/>
</dbReference>
<evidence type="ECO:0000259" key="2">
    <source>
        <dbReference type="Pfam" id="PF02230"/>
    </source>
</evidence>
<feature type="domain" description="Phospholipase/carboxylesterase/thioesterase" evidence="2">
    <location>
        <begin position="29"/>
        <end position="157"/>
    </location>
</feature>
<dbReference type="SUPFAM" id="SSF53474">
    <property type="entry name" value="alpha/beta-Hydrolases"/>
    <property type="match status" value="1"/>
</dbReference>
<sequence>MTRVPTEADFQSLGSDLAVSLHFPDPPASTTAILLLFHGLGDADSPFAAFARAVNLPGVMCIAVRGPSVLPPSLVADDVDTVTSFGQGPQHFHWGDDLRLDGAGQLDEDPGFDRAVQLVDGRLIQGVLIEKCGWRYDDVLLFGFGQGGTFAIALAARVAVRAGMRAATRMATEQPLHKTVADFKGIVAIGQAVPSAVTGAPTAAPRSATPLLVCGAAGSEAVSVETLELLGQRLTSVEIAAWKRASKEDNGMPRNRAEMLPIMQFFAKRLQR</sequence>